<feature type="domain" description="DUF6896" evidence="1">
    <location>
        <begin position="6"/>
        <end position="123"/>
    </location>
</feature>
<proteinExistence type="predicted"/>
<dbReference type="InterPro" id="IPR054191">
    <property type="entry name" value="DUF6896"/>
</dbReference>
<name>A0A5E4X1E9_9BURK</name>
<evidence type="ECO:0000313" key="3">
    <source>
        <dbReference type="Proteomes" id="UP000382577"/>
    </source>
</evidence>
<sequence>MKKELADLIRDYQLRVHEALVCMHRSGIRMPSSNLRWLYSDIPIKGVLEGGIEYFKHGAGCTVYLPDGEVDFDFGRQGEINGFDLWRLSLFAGEELSAYGFESPETLEMCFDTAVSEGNLVGSDGIFYVAGLPRVLAVDIDSRLPGDSLPPRNLDIVHVLHSHYFQAAEVMRENYDNLHRKWEKQNSLSHRKFVDLRIYMSSWLGFLAVTCEGFEELGMHLLLRNSRPAEFLELLPKSDALGKMIKRHRNPLRELRNKTFHLREDPEAIRRFFAPDAKRLPWARELHDAFEDFFSDYRVHCEVHYAQNGRLGELRIKREPPQRRVMR</sequence>
<reference evidence="2 3" key="1">
    <citation type="submission" date="2019-08" db="EMBL/GenBank/DDBJ databases">
        <authorList>
            <person name="Peeters C."/>
        </authorList>
    </citation>
    <scope>NUCLEOTIDE SEQUENCE [LARGE SCALE GENOMIC DNA]</scope>
    <source>
        <strain evidence="2 3">LMG 31113</strain>
    </source>
</reference>
<evidence type="ECO:0000313" key="2">
    <source>
        <dbReference type="EMBL" id="VVE30151.1"/>
    </source>
</evidence>
<dbReference type="Pfam" id="PF21837">
    <property type="entry name" value="DUF6896"/>
    <property type="match status" value="1"/>
</dbReference>
<organism evidence="2 3">
    <name type="scientific">Pandoraea fibrosis</name>
    <dbReference type="NCBI Taxonomy" id="1891094"/>
    <lineage>
        <taxon>Bacteria</taxon>
        <taxon>Pseudomonadati</taxon>
        <taxon>Pseudomonadota</taxon>
        <taxon>Betaproteobacteria</taxon>
        <taxon>Burkholderiales</taxon>
        <taxon>Burkholderiaceae</taxon>
        <taxon>Pandoraea</taxon>
    </lineage>
</organism>
<dbReference type="OrthoDB" id="8480543at2"/>
<accession>A0A5E4X1E9</accession>
<dbReference type="AlphaFoldDB" id="A0A5E4X1E9"/>
<dbReference type="EMBL" id="CABPRW010000008">
    <property type="protein sequence ID" value="VVE30151.1"/>
    <property type="molecule type" value="Genomic_DNA"/>
</dbReference>
<protein>
    <recommendedName>
        <fullName evidence="1">DUF6896 domain-containing protein</fullName>
    </recommendedName>
</protein>
<gene>
    <name evidence="2" type="ORF">PFI31113_03567</name>
</gene>
<dbReference type="RefSeq" id="WP_150600367.1">
    <property type="nucleotide sequence ID" value="NZ_CABPRW010000008.1"/>
</dbReference>
<dbReference type="Proteomes" id="UP000382577">
    <property type="component" value="Unassembled WGS sequence"/>
</dbReference>
<evidence type="ECO:0000259" key="1">
    <source>
        <dbReference type="Pfam" id="PF21837"/>
    </source>
</evidence>